<feature type="signal peptide" evidence="2">
    <location>
        <begin position="1"/>
        <end position="18"/>
    </location>
</feature>
<gene>
    <name evidence="3" type="ORF">SAMN05444372_101392</name>
</gene>
<proteinExistence type="predicted"/>
<feature type="chain" id="PRO_5012228963" evidence="2">
    <location>
        <begin position="19"/>
        <end position="265"/>
    </location>
</feature>
<name>A0A1M5G0H7_9FLAO</name>
<evidence type="ECO:0000256" key="1">
    <source>
        <dbReference type="ARBA" id="ARBA00022729"/>
    </source>
</evidence>
<dbReference type="InterPro" id="IPR026444">
    <property type="entry name" value="Secre_tail"/>
</dbReference>
<evidence type="ECO:0000313" key="4">
    <source>
        <dbReference type="Proteomes" id="UP000184020"/>
    </source>
</evidence>
<dbReference type="NCBIfam" id="TIGR04183">
    <property type="entry name" value="Por_Secre_tail"/>
    <property type="match status" value="1"/>
</dbReference>
<dbReference type="AlphaFoldDB" id="A0A1M5G0H7"/>
<reference evidence="4" key="1">
    <citation type="submission" date="2016-11" db="EMBL/GenBank/DDBJ databases">
        <authorList>
            <person name="Varghese N."/>
            <person name="Submissions S."/>
        </authorList>
    </citation>
    <scope>NUCLEOTIDE SEQUENCE [LARGE SCALE GENOMIC DNA]</scope>
    <source>
        <strain evidence="4">DSM 17659</strain>
    </source>
</reference>
<dbReference type="Gene3D" id="2.60.120.260">
    <property type="entry name" value="Galactose-binding domain-like"/>
    <property type="match status" value="1"/>
</dbReference>
<keyword evidence="1 2" id="KW-0732">Signal</keyword>
<dbReference type="EMBL" id="FQWF01000001">
    <property type="protein sequence ID" value="SHF97317.1"/>
    <property type="molecule type" value="Genomic_DNA"/>
</dbReference>
<dbReference type="Proteomes" id="UP000184020">
    <property type="component" value="Unassembled WGS sequence"/>
</dbReference>
<accession>A0A1M5G0H7</accession>
<dbReference type="STRING" id="229205.SAMN05444372_101392"/>
<dbReference type="RefSeq" id="WP_073016623.1">
    <property type="nucleotide sequence ID" value="NZ_FQWF01000001.1"/>
</dbReference>
<keyword evidence="4" id="KW-1185">Reference proteome</keyword>
<organism evidence="3 4">
    <name type="scientific">Flavobacterium micromati</name>
    <dbReference type="NCBI Taxonomy" id="229205"/>
    <lineage>
        <taxon>Bacteria</taxon>
        <taxon>Pseudomonadati</taxon>
        <taxon>Bacteroidota</taxon>
        <taxon>Flavobacteriia</taxon>
        <taxon>Flavobacteriales</taxon>
        <taxon>Flavobacteriaceae</taxon>
        <taxon>Flavobacterium</taxon>
    </lineage>
</organism>
<protein>
    <submittedName>
        <fullName evidence="3">Por secretion system C-terminal sorting domain-containing protein</fullName>
    </submittedName>
</protein>
<evidence type="ECO:0000313" key="3">
    <source>
        <dbReference type="EMBL" id="SHF97317.1"/>
    </source>
</evidence>
<dbReference type="OrthoDB" id="1467228at2"/>
<sequence length="265" mass="29144">MKTKLLILCLVVASSVQSQNLLQNPSFEQFSGNIPNSWTITNGSSQKETTTIKEGLASLNGLPESLSPFFAPAFRISQDFTLSDIEIYTLKFDYYIPGSVFTNNIDQIGFELRLINPADAFFFPSPANLTPAFGEWKTVELDFKILAFRGSATSTVIELTLAAGSSPGFTGTNAFFDNVIVAKKSTLTTTDFEKQDNPILYISREEIKLNSGYKDSSYVIYSLDGKAIKRGKNVSSDGIGISELSRGVYLLKLNDLSTSVKFIKE</sequence>
<evidence type="ECO:0000256" key="2">
    <source>
        <dbReference type="SAM" id="SignalP"/>
    </source>
</evidence>